<reference evidence="4 5" key="1">
    <citation type="submission" date="2018-03" db="EMBL/GenBank/DDBJ databases">
        <title>The ancient ancestry and fast evolution of plastids.</title>
        <authorList>
            <person name="Moore K.R."/>
            <person name="Magnabosco C."/>
            <person name="Momper L."/>
            <person name="Gold D.A."/>
            <person name="Bosak T."/>
            <person name="Fournier G.P."/>
        </authorList>
    </citation>
    <scope>NUCLEOTIDE SEQUENCE [LARGE SCALE GENOMIC DNA]</scope>
    <source>
        <strain evidence="4 5">CCALA 037</strain>
    </source>
</reference>
<proteinExistence type="predicted"/>
<dbReference type="InterPro" id="IPR020472">
    <property type="entry name" value="WD40_PAC1"/>
</dbReference>
<evidence type="ECO:0000256" key="3">
    <source>
        <dbReference type="PROSITE-ProRule" id="PRU00221"/>
    </source>
</evidence>
<keyword evidence="1 3" id="KW-0853">WD repeat</keyword>
<dbReference type="SUPFAM" id="SSF50969">
    <property type="entry name" value="YVTN repeat-like/Quinoprotein amine dehydrogenase"/>
    <property type="match status" value="1"/>
</dbReference>
<dbReference type="PANTHER" id="PTHR19848:SF8">
    <property type="entry name" value="F-BOX AND WD REPEAT DOMAIN CONTAINING 7"/>
    <property type="match status" value="1"/>
</dbReference>
<dbReference type="InterPro" id="IPR011044">
    <property type="entry name" value="Quino_amine_DH_bsu"/>
</dbReference>
<dbReference type="PRINTS" id="PR00320">
    <property type="entry name" value="GPROTEINBRPT"/>
</dbReference>
<feature type="non-terminal residue" evidence="4">
    <location>
        <position position="1"/>
    </location>
</feature>
<evidence type="ECO:0000256" key="1">
    <source>
        <dbReference type="ARBA" id="ARBA00022574"/>
    </source>
</evidence>
<dbReference type="InterPro" id="IPR015943">
    <property type="entry name" value="WD40/YVTN_repeat-like_dom_sf"/>
</dbReference>
<evidence type="ECO:0000313" key="5">
    <source>
        <dbReference type="Proteomes" id="UP000238937"/>
    </source>
</evidence>
<feature type="repeat" description="WD" evidence="3">
    <location>
        <begin position="56"/>
        <end position="97"/>
    </location>
</feature>
<dbReference type="Proteomes" id="UP000238937">
    <property type="component" value="Unassembled WGS sequence"/>
</dbReference>
<feature type="repeat" description="WD" evidence="3">
    <location>
        <begin position="139"/>
        <end position="180"/>
    </location>
</feature>
<name>A0A2T1F3Z5_9CYAN</name>
<dbReference type="OrthoDB" id="422888at2"/>
<dbReference type="CDD" id="cd00200">
    <property type="entry name" value="WD40"/>
    <property type="match status" value="1"/>
</dbReference>
<feature type="repeat" description="WD" evidence="3">
    <location>
        <begin position="274"/>
        <end position="320"/>
    </location>
</feature>
<comment type="caution">
    <text evidence="4">The sequence shown here is derived from an EMBL/GenBank/DDBJ whole genome shotgun (WGS) entry which is preliminary data.</text>
</comment>
<dbReference type="EMBL" id="PVWO01000755">
    <property type="protein sequence ID" value="PSB39715.1"/>
    <property type="molecule type" value="Genomic_DNA"/>
</dbReference>
<dbReference type="PROSITE" id="PS00678">
    <property type="entry name" value="WD_REPEATS_1"/>
    <property type="match status" value="4"/>
</dbReference>
<feature type="repeat" description="WD" evidence="3">
    <location>
        <begin position="98"/>
        <end position="139"/>
    </location>
</feature>
<keyword evidence="5" id="KW-1185">Reference proteome</keyword>
<dbReference type="PANTHER" id="PTHR19848">
    <property type="entry name" value="WD40 REPEAT PROTEIN"/>
    <property type="match status" value="1"/>
</dbReference>
<evidence type="ECO:0000256" key="2">
    <source>
        <dbReference type="ARBA" id="ARBA00022737"/>
    </source>
</evidence>
<dbReference type="SMART" id="SM00320">
    <property type="entry name" value="WD40"/>
    <property type="match status" value="7"/>
</dbReference>
<feature type="repeat" description="WD" evidence="3">
    <location>
        <begin position="242"/>
        <end position="273"/>
    </location>
</feature>
<dbReference type="Gene3D" id="2.130.10.10">
    <property type="entry name" value="YVTN repeat-like/Quinoprotein amine dehydrogenase"/>
    <property type="match status" value="3"/>
</dbReference>
<dbReference type="PROSITE" id="PS50294">
    <property type="entry name" value="WD_REPEATS_REGION"/>
    <property type="match status" value="4"/>
</dbReference>
<dbReference type="PROSITE" id="PS50082">
    <property type="entry name" value="WD_REPEATS_2"/>
    <property type="match status" value="7"/>
</dbReference>
<dbReference type="Pfam" id="PF00400">
    <property type="entry name" value="WD40"/>
    <property type="match status" value="7"/>
</dbReference>
<dbReference type="RefSeq" id="WP_146138602.1">
    <property type="nucleotide sequence ID" value="NZ_PVWO01000755.1"/>
</dbReference>
<dbReference type="InterPro" id="IPR001680">
    <property type="entry name" value="WD40_rpt"/>
</dbReference>
<evidence type="ECO:0000313" key="4">
    <source>
        <dbReference type="EMBL" id="PSB39715.1"/>
    </source>
</evidence>
<feature type="repeat" description="WD" evidence="3">
    <location>
        <begin position="188"/>
        <end position="229"/>
    </location>
</feature>
<accession>A0A2T1F3Z5</accession>
<feature type="repeat" description="WD" evidence="3">
    <location>
        <begin position="13"/>
        <end position="55"/>
    </location>
</feature>
<protein>
    <submittedName>
        <fullName evidence="4">Uncharacterized protein</fullName>
    </submittedName>
</protein>
<gene>
    <name evidence="4" type="ORF">C7B77_28990</name>
</gene>
<dbReference type="InterPro" id="IPR019775">
    <property type="entry name" value="WD40_repeat_CS"/>
</dbReference>
<keyword evidence="2" id="KW-0677">Repeat</keyword>
<sequence>LWDIQNGQCLKTLQGYSNQVCTIAVDPQSERLATAGSSDGAIHLWNLHTGRCATKLAGHNSRIRHVVFNSTGTWLASASEDFTVKIWELESGRCRLTFQGHENWVWAVAISHDDLLIATCSLDRTVKLWDSQTGQCLCTASDIYPVWSLKFSADGRWLITSGDGTIVRVWDVEKLKTEKQFSQPHLALEHQSPGRYTIAIDPTSQLLATACWHNSIQLWDLTTGETCGAIVPPNPLTEAHPLVFSPAGDLLANSLHDCTIQLWDVRSGEVFRTLTGHDRIILSIAFIPQIDRTEDLKLVSSSADETIKIWNVQTGECLTTLHPDRVASALRNRLYEGMNITGVTGLSEGQISVLKQLGSLA</sequence>
<organism evidence="4 5">
    <name type="scientific">Chamaesiphon polymorphus CCALA 037</name>
    <dbReference type="NCBI Taxonomy" id="2107692"/>
    <lineage>
        <taxon>Bacteria</taxon>
        <taxon>Bacillati</taxon>
        <taxon>Cyanobacteriota</taxon>
        <taxon>Cyanophyceae</taxon>
        <taxon>Gomontiellales</taxon>
        <taxon>Chamaesiphonaceae</taxon>
        <taxon>Chamaesiphon</taxon>
    </lineage>
</organism>
<dbReference type="AlphaFoldDB" id="A0A2T1F3Z5"/>